<feature type="domain" description="DUF3850" evidence="1">
    <location>
        <begin position="7"/>
        <end position="64"/>
    </location>
</feature>
<dbReference type="InterPro" id="IPR015947">
    <property type="entry name" value="PUA-like_sf"/>
</dbReference>
<dbReference type="EMBL" id="PCSB01000067">
    <property type="protein sequence ID" value="PIP31506.1"/>
    <property type="molecule type" value="Genomic_DNA"/>
</dbReference>
<dbReference type="Pfam" id="PF12961">
    <property type="entry name" value="DUF3850"/>
    <property type="match status" value="1"/>
</dbReference>
<gene>
    <name evidence="2" type="ORF">COX24_03265</name>
</gene>
<protein>
    <submittedName>
        <fullName evidence="2">RNA-binding protein</fullName>
    </submittedName>
</protein>
<dbReference type="SUPFAM" id="SSF88697">
    <property type="entry name" value="PUA domain-like"/>
    <property type="match status" value="1"/>
</dbReference>
<evidence type="ECO:0000313" key="2">
    <source>
        <dbReference type="EMBL" id="PIP31506.1"/>
    </source>
</evidence>
<evidence type="ECO:0000259" key="1">
    <source>
        <dbReference type="Pfam" id="PF12961"/>
    </source>
</evidence>
<sequence length="88" mass="10570">MKIIKKKIWPEYFELVQAGKKRFELRVADFDVEEGDVLILEEWNPQTKEYTGRKIEKKIDYILKFDLDSFGQKEEIEKNGLFIIQLTD</sequence>
<dbReference type="Gene3D" id="2.30.130.30">
    <property type="entry name" value="Hypothetical protein"/>
    <property type="match status" value="1"/>
</dbReference>
<accession>A0A2G9ZEA9</accession>
<dbReference type="AlphaFoldDB" id="A0A2G9ZEA9"/>
<comment type="caution">
    <text evidence="2">The sequence shown here is derived from an EMBL/GenBank/DDBJ whole genome shotgun (WGS) entry which is preliminary data.</text>
</comment>
<reference evidence="2 3" key="1">
    <citation type="submission" date="2017-09" db="EMBL/GenBank/DDBJ databases">
        <title>Depth-based differentiation of microbial function through sediment-hosted aquifers and enrichment of novel symbionts in the deep terrestrial subsurface.</title>
        <authorList>
            <person name="Probst A.J."/>
            <person name="Ladd B."/>
            <person name="Jarett J.K."/>
            <person name="Geller-Mcgrath D.E."/>
            <person name="Sieber C.M."/>
            <person name="Emerson J.B."/>
            <person name="Anantharaman K."/>
            <person name="Thomas B.C."/>
            <person name="Malmstrom R."/>
            <person name="Stieglmeier M."/>
            <person name="Klingl A."/>
            <person name="Woyke T."/>
            <person name="Ryan C.M."/>
            <person name="Banfield J.F."/>
        </authorList>
    </citation>
    <scope>NUCLEOTIDE SEQUENCE [LARGE SCALE GENOMIC DNA]</scope>
    <source>
        <strain evidence="2">CG23_combo_of_CG06-09_8_20_14_all_37_87_8</strain>
    </source>
</reference>
<name>A0A2G9ZEA9_9BACT</name>
<dbReference type="InterPro" id="IPR039440">
    <property type="entry name" value="DUF3850"/>
</dbReference>
<dbReference type="Proteomes" id="UP000230447">
    <property type="component" value="Unassembled WGS sequence"/>
</dbReference>
<evidence type="ECO:0000313" key="3">
    <source>
        <dbReference type="Proteomes" id="UP000230447"/>
    </source>
</evidence>
<proteinExistence type="predicted"/>
<organism evidence="2 3">
    <name type="scientific">bacterium (Candidatus Gribaldobacteria) CG23_combo_of_CG06-09_8_20_14_all_37_87_8</name>
    <dbReference type="NCBI Taxonomy" id="2014278"/>
    <lineage>
        <taxon>Bacteria</taxon>
        <taxon>Candidatus Gribaldobacteria</taxon>
    </lineage>
</organism>